<dbReference type="Pfam" id="PF19974">
    <property type="entry name" value="TCAD9"/>
    <property type="match status" value="1"/>
</dbReference>
<feature type="domain" description="Ternary complex associated" evidence="1">
    <location>
        <begin position="152"/>
        <end position="286"/>
    </location>
</feature>
<accession>A0A250I749</accession>
<sequence length="351" mass="39599">MAYFAHAVDESKRRTASQPLVVKIGASNKLRAEKDGAEKWPRLTGQERSKFAFPLQLDETDPERAVLVAPFQSLSEMQPDGSRHKVEVRDLWRLLENKNEPNPAHTTDWNKIRRLIAEALDSVEPSHRAGRARPKAETTTYADQYEWYLRETTNDKAKHLPRLLFGTEARTRVFGREWPNPTEVVRRIIRHGMSFSGILGAVHGDLHPKNIVLTGYDGVQIIDFGWATNPRHVVVDYVLLDLNLRGTTLPSQIDEGAILSLASFLNLHDDLDALPTPVRARAEVIRNVIWEKAKKRAIEKDWTAEYLVPLLLVGYGLLVHLDSARNQPALIATVLQLSELLEPTVLAATTV</sequence>
<protein>
    <recommendedName>
        <fullName evidence="1">Ternary complex associated domain-containing protein</fullName>
    </recommendedName>
</protein>
<reference evidence="2 3" key="1">
    <citation type="submission" date="2017-06" db="EMBL/GenBank/DDBJ databases">
        <authorList>
            <person name="Kim H.J."/>
            <person name="Triplett B.A."/>
        </authorList>
    </citation>
    <scope>NUCLEOTIDE SEQUENCE [LARGE SCALE GENOMIC DNA]</scope>
    <source>
        <strain evidence="2 3">DSM 14713</strain>
    </source>
</reference>
<keyword evidence="3" id="KW-1185">Reference proteome</keyword>
<dbReference type="InterPro" id="IPR011009">
    <property type="entry name" value="Kinase-like_dom_sf"/>
</dbReference>
<dbReference type="SUPFAM" id="SSF56112">
    <property type="entry name" value="Protein kinase-like (PK-like)"/>
    <property type="match status" value="1"/>
</dbReference>
<gene>
    <name evidence="2" type="ORF">MEBOL_001143</name>
</gene>
<organism evidence="2 3">
    <name type="scientific">Melittangium boletus DSM 14713</name>
    <dbReference type="NCBI Taxonomy" id="1294270"/>
    <lineage>
        <taxon>Bacteria</taxon>
        <taxon>Pseudomonadati</taxon>
        <taxon>Myxococcota</taxon>
        <taxon>Myxococcia</taxon>
        <taxon>Myxococcales</taxon>
        <taxon>Cystobacterineae</taxon>
        <taxon>Archangiaceae</taxon>
        <taxon>Melittangium</taxon>
    </lineage>
</organism>
<evidence type="ECO:0000313" key="3">
    <source>
        <dbReference type="Proteomes" id="UP000217289"/>
    </source>
</evidence>
<dbReference type="InterPro" id="IPR045544">
    <property type="entry name" value="TCAD9"/>
</dbReference>
<dbReference type="Gene3D" id="1.10.510.10">
    <property type="entry name" value="Transferase(Phosphotransferase) domain 1"/>
    <property type="match status" value="1"/>
</dbReference>
<dbReference type="KEGG" id="mbd:MEBOL_001143"/>
<dbReference type="Proteomes" id="UP000217289">
    <property type="component" value="Chromosome"/>
</dbReference>
<proteinExistence type="predicted"/>
<evidence type="ECO:0000313" key="2">
    <source>
        <dbReference type="EMBL" id="ATB27699.1"/>
    </source>
</evidence>
<evidence type="ECO:0000259" key="1">
    <source>
        <dbReference type="Pfam" id="PF19974"/>
    </source>
</evidence>
<dbReference type="AlphaFoldDB" id="A0A250I749"/>
<name>A0A250I749_9BACT</name>
<dbReference type="EMBL" id="CP022163">
    <property type="protein sequence ID" value="ATB27699.1"/>
    <property type="molecule type" value="Genomic_DNA"/>
</dbReference>